<keyword evidence="13" id="KW-1133">Transmembrane helix</keyword>
<evidence type="ECO:0000256" key="3">
    <source>
        <dbReference type="ARBA" id="ARBA00009714"/>
    </source>
</evidence>
<dbReference type="GO" id="GO:0000422">
    <property type="term" value="P:autophagy of mitochondrion"/>
    <property type="evidence" value="ECO:0007669"/>
    <property type="project" value="TreeGrafter"/>
</dbReference>
<sequence>MFPWYITKSAEAMIPRWAIKHVLKFVFKKKLGKFIVGDIDLDQLDVQLGAGTVQLSDLALNVDYLNQKLGATPVIVKEGSIGSLLVKFPWKLRNCEIEIEELELILAPRVGHDIPAAAETCSSSQDCKQSVHNSSDNVENQTANNAAASISLDVHEGVKTIAKLVRWLLASFHVKIKNLIVAYEPCSEKDEKRSGSHRALVLRITVTEYGTCVSEEANASSAAKFDSFLGISRLTNSLKFEGAVIELLHMDDIDNQTQSPSASGASFSECYTGRSTADGNAPILTGEGGGFSGNMKLSIPWKNGTLDIQKLDADICIDPVELRLHLSTIMWMICLWESLKNLDKDEGLAYNKGTNSVYHNSASQFHSSTISSAVIATDKVTQWSEGGFPLDFFPQTGYETTIDPLLQGSHVIPDWVPLYAHKNLNDRTEAAPDFGASVDQFFECFDELRNSQSALGSSGVWNWTCSVFSAITAASSLASGSLNIPCEQQPVRTNLKATIAGVAVVLSLNDEDQKYSCDKIGNPGNVGRNVHFLGVSCQDILLDLQICSHEMKFEAIVKHIELDDYFYFGNNADSSQNSARSQALLIQHLQAELEGALPAFTLPQDPESEKSERKGFRHQTIPKDDLVKIKLLRTSSVSHCQFSMTSSYGDGRSMPSSSFSVKLPPFVFWVNLNLLSMLLDLSKEVSESFDTKNISKFSDMHNSTCSGNLKRSDPGVKTLASKGFLQGNIVLSNARFILCFPCHEGDGSHYTSWDQFIGVDISLPLSQEKVADAKAQRGYSCKSSSSIHLSIGNLGVYLISKSHYDDRGNSLPLKPTHSVHKVLNVTSKMSSLSGLSIIWQDGPVTGPWIVKRARNLATSQDSASRNKVRGKGYEFASVTAVGDLDDIISRTRQEIILSSSVFVHIRLSSASIDLGSLQYQILNRLLNQAVDVLSCKVSSNMAPRDDNISTKADSASQTSILVECDALEILVKLNKVEDIKCSAQKELSGSWHCAKLRIQKFELLSVSDLGGIKGSSFTWLGHGQGELWGSVDSSPGHEFLLISCSNSTRRRGDGEGANALSLGSAGITVFILKEPNIFHSFTSITVRCGTLIAPGGRVDWLDAVCSFFSLPSPEREQGRTDSAQEGYSENTAAYGESFVLNLVDVGLVYEPHVNNLVGSGSTSSIEESAEQYVGCLLAASSVNISSQTLASAVENDHKIRVQDLGLLICKLSGQKNPKRIYDVKYLRQAGYAKVAGEALMEAVLRTNCKSGRHWELDVSDSHINLDTCHDTTSGLIRLVAQLQQLFAPDMEESVVHLQTRWNTVHQALNRHDSTADSKDCDVSLSSSSDTLPVNKDAICSEKYGVVGLMDEICEDAFNLHGNGASSSVQRDLQCQDSFDGALLVGMCNLNVSEPEFFSQNFPVNEANPRGLESTQASSLQKDCFPDLIEGYYFAGVCPLPEISDRNNSPVTGIKSLSSNGNLEKNRPGNNGWYQNTSLRIVEDHISDIVENPTREQSKGVDKISTTSCKISDEFGISRGRVHLMKIDVRWRMFAGSDWHITRKDNMHTTKTGGRDATTCLELSVSGLDVQYDMFPDGDICVSKISISVCDFSLYDRSKDAPWVKVLGYYHSKDHPRESSAKAFKLDLECVRPDPLTPLEEYRLRLAFLPMLLHLDQDQLDFLISFFGNSSAEQLPNLPHDMQRSSTLPMNKNDFEVNKVAEEALLPYFQKFDIWPVVFRVDYSPRRVDLAALGGGNYVHLVNLVPWKGIELELKHVHAVGIYGWGSVCETIAGEWLEDISHNQIHKLLKGLPPIRSLVTVGSGAAKLVSLPVKNYKKDHRLLSGIQRGALAFLRSISLEAVGLGVHLAGGAHDILLQTEYILTRIPPSVPSSGRSKTKTSVRSNQPKDAQQGIQQAYESLSDGLGNTASALVGTPLKIYQRGGGAGSALASAVCAAPAAAIAPASAAMRAVHCALLGFRNSLDPERKKESLEKYLGYFYRVLIACIGILLFWKHLDLRKTLDYSSNILYIVYSQI</sequence>
<keyword evidence="8" id="KW-0445">Lipid transport</keyword>
<evidence type="ECO:0000256" key="4">
    <source>
        <dbReference type="ARBA" id="ARBA00018070"/>
    </source>
</evidence>
<evidence type="ECO:0000256" key="11">
    <source>
        <dbReference type="ARBA" id="ARBA00024615"/>
    </source>
</evidence>
<evidence type="ECO:0000256" key="2">
    <source>
        <dbReference type="ARBA" id="ARBA00004623"/>
    </source>
</evidence>
<gene>
    <name evidence="14" type="ORF">MKW98_004346</name>
</gene>
<evidence type="ECO:0000313" key="15">
    <source>
        <dbReference type="Proteomes" id="UP001202328"/>
    </source>
</evidence>
<dbReference type="GO" id="GO:0006869">
    <property type="term" value="P:lipid transport"/>
    <property type="evidence" value="ECO:0007669"/>
    <property type="project" value="UniProtKB-KW"/>
</dbReference>
<keyword evidence="15" id="KW-1185">Reference proteome</keyword>
<dbReference type="GO" id="GO:0000045">
    <property type="term" value="P:autophagosome assembly"/>
    <property type="evidence" value="ECO:0007669"/>
    <property type="project" value="TreeGrafter"/>
</dbReference>
<feature type="region of interest" description="Disordered" evidence="12">
    <location>
        <begin position="1867"/>
        <end position="1888"/>
    </location>
</feature>
<evidence type="ECO:0000256" key="8">
    <source>
        <dbReference type="ARBA" id="ARBA00023055"/>
    </source>
</evidence>
<organism evidence="14 15">
    <name type="scientific">Papaver atlanticum</name>
    <dbReference type="NCBI Taxonomy" id="357466"/>
    <lineage>
        <taxon>Eukaryota</taxon>
        <taxon>Viridiplantae</taxon>
        <taxon>Streptophyta</taxon>
        <taxon>Embryophyta</taxon>
        <taxon>Tracheophyta</taxon>
        <taxon>Spermatophyta</taxon>
        <taxon>Magnoliopsida</taxon>
        <taxon>Ranunculales</taxon>
        <taxon>Papaveraceae</taxon>
        <taxon>Papaveroideae</taxon>
        <taxon>Papaver</taxon>
    </lineage>
</organism>
<evidence type="ECO:0000256" key="13">
    <source>
        <dbReference type="SAM" id="Phobius"/>
    </source>
</evidence>
<name>A0AAD4SPX9_9MAGN</name>
<keyword evidence="13" id="KW-0812">Transmembrane</keyword>
<comment type="subcellular location">
    <subcellularLocation>
        <location evidence="1">Endoplasmic reticulum membrane</location>
        <topology evidence="1">Peripheral membrane protein</topology>
    </subcellularLocation>
    <subcellularLocation>
        <location evidence="2">Preautophagosomal structure membrane</location>
        <topology evidence="2">Peripheral membrane protein</topology>
    </subcellularLocation>
</comment>
<dbReference type="GO" id="GO:0034045">
    <property type="term" value="C:phagophore assembly site membrane"/>
    <property type="evidence" value="ECO:0007669"/>
    <property type="project" value="UniProtKB-SubCell"/>
</dbReference>
<dbReference type="GO" id="GO:0061723">
    <property type="term" value="P:glycophagy"/>
    <property type="evidence" value="ECO:0007669"/>
    <property type="project" value="TreeGrafter"/>
</dbReference>
<keyword evidence="7" id="KW-0072">Autophagy</keyword>
<evidence type="ECO:0000256" key="6">
    <source>
        <dbReference type="ARBA" id="ARBA00022824"/>
    </source>
</evidence>
<feature type="transmembrane region" description="Helical" evidence="13">
    <location>
        <begin position="1974"/>
        <end position="1992"/>
    </location>
</feature>
<evidence type="ECO:0000256" key="1">
    <source>
        <dbReference type="ARBA" id="ARBA00004406"/>
    </source>
</evidence>
<reference evidence="14" key="1">
    <citation type="submission" date="2022-04" db="EMBL/GenBank/DDBJ databases">
        <title>A functionally conserved STORR gene fusion in Papaver species that diverged 16.8 million years ago.</title>
        <authorList>
            <person name="Catania T."/>
        </authorList>
    </citation>
    <scope>NUCLEOTIDE SEQUENCE</scope>
    <source>
        <strain evidence="14">S-188037</strain>
    </source>
</reference>
<dbReference type="Pfam" id="PF13329">
    <property type="entry name" value="ATG2_CAD"/>
    <property type="match status" value="2"/>
</dbReference>
<dbReference type="PANTHER" id="PTHR13190:SF1">
    <property type="entry name" value="AUTOPHAGY-RELATED 2, ISOFORM A"/>
    <property type="match status" value="1"/>
</dbReference>
<dbReference type="Proteomes" id="UP001202328">
    <property type="component" value="Unassembled WGS sequence"/>
</dbReference>
<dbReference type="PANTHER" id="PTHR13190">
    <property type="entry name" value="AUTOPHAGY-RELATED 2, ISOFORM A"/>
    <property type="match status" value="1"/>
</dbReference>
<comment type="caution">
    <text evidence="14">The sequence shown here is derived from an EMBL/GenBank/DDBJ whole genome shotgun (WGS) entry which is preliminary data.</text>
</comment>
<dbReference type="GO" id="GO:0061709">
    <property type="term" value="P:reticulophagy"/>
    <property type="evidence" value="ECO:0007669"/>
    <property type="project" value="TreeGrafter"/>
</dbReference>
<dbReference type="GO" id="GO:0061908">
    <property type="term" value="C:phagophore"/>
    <property type="evidence" value="ECO:0007669"/>
    <property type="project" value="TreeGrafter"/>
</dbReference>
<evidence type="ECO:0000256" key="5">
    <source>
        <dbReference type="ARBA" id="ARBA00022448"/>
    </source>
</evidence>
<comment type="similarity">
    <text evidence="3">Belongs to the ATG2 family.</text>
</comment>
<comment type="catalytic activity">
    <reaction evidence="11">
        <text>a 1,2-diacyl-sn-glycero-3-phosphoethanolamine(in) = a 1,2-diacyl-sn-glycero-3-phosphoethanolamine(out)</text>
        <dbReference type="Rhea" id="RHEA:38895"/>
        <dbReference type="ChEBI" id="CHEBI:64612"/>
    </reaction>
</comment>
<protein>
    <recommendedName>
        <fullName evidence="4">Autophagy-related protein 2</fullName>
    </recommendedName>
</protein>
<dbReference type="InterPro" id="IPR026849">
    <property type="entry name" value="ATG2"/>
</dbReference>
<evidence type="ECO:0000256" key="7">
    <source>
        <dbReference type="ARBA" id="ARBA00023006"/>
    </source>
</evidence>
<dbReference type="EMBL" id="JAJJMB010009125">
    <property type="protein sequence ID" value="KAI3915905.1"/>
    <property type="molecule type" value="Genomic_DNA"/>
</dbReference>
<feature type="compositionally biased region" description="Polar residues" evidence="12">
    <location>
        <begin position="1870"/>
        <end position="1888"/>
    </location>
</feature>
<evidence type="ECO:0000313" key="14">
    <source>
        <dbReference type="EMBL" id="KAI3915905.1"/>
    </source>
</evidence>
<dbReference type="GO" id="GO:0032266">
    <property type="term" value="F:phosphatidylinositol-3-phosphate binding"/>
    <property type="evidence" value="ECO:0007669"/>
    <property type="project" value="TreeGrafter"/>
</dbReference>
<dbReference type="GO" id="GO:0034727">
    <property type="term" value="P:piecemeal microautophagy of the nucleus"/>
    <property type="evidence" value="ECO:0007669"/>
    <property type="project" value="TreeGrafter"/>
</dbReference>
<evidence type="ECO:0000256" key="12">
    <source>
        <dbReference type="SAM" id="MobiDB-lite"/>
    </source>
</evidence>
<evidence type="ECO:0000256" key="10">
    <source>
        <dbReference type="ARBA" id="ARBA00024479"/>
    </source>
</evidence>
<keyword evidence="6" id="KW-0256">Endoplasmic reticulum</keyword>
<evidence type="ECO:0000256" key="9">
    <source>
        <dbReference type="ARBA" id="ARBA00023136"/>
    </source>
</evidence>
<comment type="catalytic activity">
    <reaction evidence="10">
        <text>a 1,2-diacyl-sn-glycero-3-phospho-L-serine(in) = a 1,2-diacyl-sn-glycero-3-phospho-L-serine(out)</text>
        <dbReference type="Rhea" id="RHEA:38663"/>
        <dbReference type="ChEBI" id="CHEBI:57262"/>
    </reaction>
</comment>
<accession>A0AAD4SPX9</accession>
<keyword evidence="9 13" id="KW-0472">Membrane</keyword>
<proteinExistence type="inferred from homology"/>
<dbReference type="GO" id="GO:0005789">
    <property type="term" value="C:endoplasmic reticulum membrane"/>
    <property type="evidence" value="ECO:0007669"/>
    <property type="project" value="UniProtKB-SubCell"/>
</dbReference>
<keyword evidence="5" id="KW-0813">Transport</keyword>
<dbReference type="GO" id="GO:0043495">
    <property type="term" value="F:protein-membrane adaptor activity"/>
    <property type="evidence" value="ECO:0007669"/>
    <property type="project" value="TreeGrafter"/>
</dbReference>